<feature type="coiled-coil region" evidence="1">
    <location>
        <begin position="60"/>
        <end position="111"/>
    </location>
</feature>
<evidence type="ECO:0000256" key="1">
    <source>
        <dbReference type="SAM" id="Coils"/>
    </source>
</evidence>
<protein>
    <submittedName>
        <fullName evidence="2">Uncharacterized protein</fullName>
    </submittedName>
</protein>
<dbReference type="EMBL" id="SDMP01000005">
    <property type="protein sequence ID" value="RYR58188.1"/>
    <property type="molecule type" value="Genomic_DNA"/>
</dbReference>
<keyword evidence="1" id="KW-0175">Coiled coil</keyword>
<gene>
    <name evidence="2" type="ORF">Ahy_A05g023858</name>
</gene>
<accession>A0A445D4R2</accession>
<name>A0A445D4R2_ARAHY</name>
<evidence type="ECO:0000313" key="2">
    <source>
        <dbReference type="EMBL" id="RYR58188.1"/>
    </source>
</evidence>
<sequence>MKTSLEYLSSLSANDGLSGAMRALISEASTVFAHCSSSYIEANMKVESTASELLRADNLKSDLENNKNQFNDTVETLERAVAKLARLEEMKEELEKQIRTTNANIMACRKEQNTTRKRKRDVYVEGKALKAQMDVMKEKVPRLQHEHDLAKENQEEIKAEWSELGEKFKKIVVNMQQQKYMTSHERRLSLDLPLGMSFSLNDHVSREPNSSVQGPCVDDLCTLRLGLDYIDLPCHASSERDYGSDSTLLSLASNDTANDGETMEALKIALDFITNNNDASVLSANDGLSGAMRALISEASTVFAHCSSSYIEANMKVESTASELLRADNLKSDLENNNKKSCGKSWHVWRK</sequence>
<reference evidence="2 3" key="1">
    <citation type="submission" date="2019-01" db="EMBL/GenBank/DDBJ databases">
        <title>Sequencing of cultivated peanut Arachis hypogaea provides insights into genome evolution and oil improvement.</title>
        <authorList>
            <person name="Chen X."/>
        </authorList>
    </citation>
    <scope>NUCLEOTIDE SEQUENCE [LARGE SCALE GENOMIC DNA]</scope>
    <source>
        <strain evidence="3">cv. Fuhuasheng</strain>
        <tissue evidence="2">Leaves</tissue>
    </source>
</reference>
<proteinExistence type="predicted"/>
<dbReference type="AlphaFoldDB" id="A0A445D4R2"/>
<evidence type="ECO:0000313" key="3">
    <source>
        <dbReference type="Proteomes" id="UP000289738"/>
    </source>
</evidence>
<dbReference type="Proteomes" id="UP000289738">
    <property type="component" value="Chromosome A05"/>
</dbReference>
<comment type="caution">
    <text evidence="2">The sequence shown here is derived from an EMBL/GenBank/DDBJ whole genome shotgun (WGS) entry which is preliminary data.</text>
</comment>
<organism evidence="2 3">
    <name type="scientific">Arachis hypogaea</name>
    <name type="common">Peanut</name>
    <dbReference type="NCBI Taxonomy" id="3818"/>
    <lineage>
        <taxon>Eukaryota</taxon>
        <taxon>Viridiplantae</taxon>
        <taxon>Streptophyta</taxon>
        <taxon>Embryophyta</taxon>
        <taxon>Tracheophyta</taxon>
        <taxon>Spermatophyta</taxon>
        <taxon>Magnoliopsida</taxon>
        <taxon>eudicotyledons</taxon>
        <taxon>Gunneridae</taxon>
        <taxon>Pentapetalae</taxon>
        <taxon>rosids</taxon>
        <taxon>fabids</taxon>
        <taxon>Fabales</taxon>
        <taxon>Fabaceae</taxon>
        <taxon>Papilionoideae</taxon>
        <taxon>50 kb inversion clade</taxon>
        <taxon>dalbergioids sensu lato</taxon>
        <taxon>Dalbergieae</taxon>
        <taxon>Pterocarpus clade</taxon>
        <taxon>Arachis</taxon>
    </lineage>
</organism>
<keyword evidence="3" id="KW-1185">Reference proteome</keyword>